<evidence type="ECO:0000256" key="1">
    <source>
        <dbReference type="ARBA" id="ARBA00009885"/>
    </source>
</evidence>
<dbReference type="RefSeq" id="XP_019641368.1">
    <property type="nucleotide sequence ID" value="XM_019785809.1"/>
</dbReference>
<dbReference type="GO" id="GO:0005634">
    <property type="term" value="C:nucleus"/>
    <property type="evidence" value="ECO:0007669"/>
    <property type="project" value="TreeGrafter"/>
</dbReference>
<keyword evidence="5" id="KW-1185">Reference proteome</keyword>
<dbReference type="Proteomes" id="UP000515135">
    <property type="component" value="Unplaced"/>
</dbReference>
<dbReference type="KEGG" id="bbel:109482919"/>
<dbReference type="Pfam" id="PF04641">
    <property type="entry name" value="Rtf2"/>
    <property type="match status" value="1"/>
</dbReference>
<feature type="compositionally biased region" description="Basic and acidic residues" evidence="4">
    <location>
        <begin position="9"/>
        <end position="27"/>
    </location>
</feature>
<feature type="region of interest" description="Disordered" evidence="4">
    <location>
        <begin position="1"/>
        <end position="27"/>
    </location>
</feature>
<dbReference type="PANTHER" id="PTHR12775">
    <property type="entry name" value="PROTEIN C20ORF43 HOMOLOG"/>
    <property type="match status" value="1"/>
</dbReference>
<gene>
    <name evidence="6" type="primary">LOC109482919</name>
</gene>
<comment type="similarity">
    <text evidence="1">Belongs to the rtf2 family.</text>
</comment>
<proteinExistence type="inferred from homology"/>
<protein>
    <recommendedName>
        <fullName evidence="2">Replication termination factor 2</fullName>
    </recommendedName>
    <alternativeName>
        <fullName evidence="3">Replication termination factor 2 domain-containing protein 1</fullName>
    </alternativeName>
</protein>
<dbReference type="GO" id="GO:0006274">
    <property type="term" value="P:DNA replication termination"/>
    <property type="evidence" value="ECO:0007669"/>
    <property type="project" value="TreeGrafter"/>
</dbReference>
<dbReference type="InterPro" id="IPR006735">
    <property type="entry name" value="Rtf2"/>
</dbReference>
<feature type="compositionally biased region" description="Low complexity" evidence="4">
    <location>
        <begin position="213"/>
        <end position="239"/>
    </location>
</feature>
<dbReference type="InterPro" id="IPR027799">
    <property type="entry name" value="Rtf2_RING-finger"/>
</dbReference>
<evidence type="ECO:0000313" key="5">
    <source>
        <dbReference type="Proteomes" id="UP000515135"/>
    </source>
</evidence>
<organism evidence="5 6">
    <name type="scientific">Branchiostoma belcheri</name>
    <name type="common">Amphioxus</name>
    <dbReference type="NCBI Taxonomy" id="7741"/>
    <lineage>
        <taxon>Eukaryota</taxon>
        <taxon>Metazoa</taxon>
        <taxon>Chordata</taxon>
        <taxon>Cephalochordata</taxon>
        <taxon>Leptocardii</taxon>
        <taxon>Amphioxiformes</taxon>
        <taxon>Branchiostomatidae</taxon>
        <taxon>Branchiostoma</taxon>
    </lineage>
</organism>
<dbReference type="AlphaFoldDB" id="A0A6P4ZWT9"/>
<evidence type="ECO:0000256" key="3">
    <source>
        <dbReference type="ARBA" id="ARBA00030367"/>
    </source>
</evidence>
<feature type="compositionally biased region" description="Polar residues" evidence="4">
    <location>
        <begin position="247"/>
        <end position="256"/>
    </location>
</feature>
<feature type="region of interest" description="Disordered" evidence="4">
    <location>
        <begin position="185"/>
        <end position="283"/>
    </location>
</feature>
<reference evidence="6" key="1">
    <citation type="submission" date="2025-08" db="UniProtKB">
        <authorList>
            <consortium name="RefSeq"/>
        </authorList>
    </citation>
    <scope>IDENTIFICATION</scope>
    <source>
        <tissue evidence="6">Gonad</tissue>
    </source>
</reference>
<dbReference type="PANTHER" id="PTHR12775:SF0">
    <property type="entry name" value="REPLICATION TERMINATION FACTOR 2"/>
    <property type="match status" value="1"/>
</dbReference>
<evidence type="ECO:0000313" key="6">
    <source>
        <dbReference type="RefSeq" id="XP_019641368.1"/>
    </source>
</evidence>
<sequence length="313" mass="33916">MGCDGGTIPKRDELVRMKKKPEQKDKDADMVAKWQHCALSQEPLRPPIMACEMGRLYNKEALLEALLDKSGNPNIQHIRGLKDVKELQLTENPARKDNKADNGDAYADHQAAKYICPVVGLEMSGRYQFCFLWGCGCAFSERALKEVQSKTCHKCGAAFGPGDVVTLNPADDDIPRAKELMEQRRLKAKADKKAKKQKRAAPETVSKAPAEASSSSGSSSPDGPPSSKLTNGASSSSADGPPPSKLTKLTNGASSSRVDKSRVGSKPNGAHKGKASSIYNDPNRSEVFKSLFTSHHNAKERVVHCASWVNKSI</sequence>
<dbReference type="OrthoDB" id="247013at2759"/>
<dbReference type="GeneID" id="109482919"/>
<name>A0A6P4ZWT9_BRABE</name>
<accession>A0A6P4ZWT9</accession>
<dbReference type="CDD" id="cd16653">
    <property type="entry name" value="RING-like_Rtf2"/>
    <property type="match status" value="1"/>
</dbReference>
<evidence type="ECO:0000256" key="4">
    <source>
        <dbReference type="SAM" id="MobiDB-lite"/>
    </source>
</evidence>
<evidence type="ECO:0000256" key="2">
    <source>
        <dbReference type="ARBA" id="ARBA00015157"/>
    </source>
</evidence>